<feature type="site" description="Important for catalysis" evidence="15">
    <location>
        <position position="143"/>
    </location>
</feature>
<evidence type="ECO:0000256" key="8">
    <source>
        <dbReference type="ARBA" id="ARBA00022723"/>
    </source>
</evidence>
<protein>
    <recommendedName>
        <fullName evidence="15">3-isopropylmalate dehydrogenase</fullName>
        <ecNumber evidence="15">1.1.1.85</ecNumber>
    </recommendedName>
    <alternativeName>
        <fullName evidence="15">3-IPM-DH</fullName>
    </alternativeName>
    <alternativeName>
        <fullName evidence="15">Beta-IPM dehydrogenase</fullName>
        <shortName evidence="15">IMDH</shortName>
    </alternativeName>
</protein>
<feature type="binding site" evidence="15">
    <location>
        <begin position="284"/>
        <end position="296"/>
    </location>
    <ligand>
        <name>NAD(+)</name>
        <dbReference type="ChEBI" id="CHEBI:57540"/>
    </ligand>
</feature>
<dbReference type="GO" id="GO:0005829">
    <property type="term" value="C:cytosol"/>
    <property type="evidence" value="ECO:0007669"/>
    <property type="project" value="TreeGrafter"/>
</dbReference>
<name>A0A6M8B8N3_9CYAN</name>
<dbReference type="GO" id="GO:0003862">
    <property type="term" value="F:3-isopropylmalate dehydrogenase activity"/>
    <property type="evidence" value="ECO:0007669"/>
    <property type="project" value="UniProtKB-UniRule"/>
</dbReference>
<evidence type="ECO:0000256" key="3">
    <source>
        <dbReference type="ARBA" id="ARBA00004762"/>
    </source>
</evidence>
<evidence type="ECO:0000256" key="1">
    <source>
        <dbReference type="ARBA" id="ARBA00000624"/>
    </source>
</evidence>
<dbReference type="GO" id="GO:0009098">
    <property type="term" value="P:L-leucine biosynthetic process"/>
    <property type="evidence" value="ECO:0007669"/>
    <property type="project" value="UniProtKB-UniRule"/>
</dbReference>
<feature type="binding site" evidence="15">
    <location>
        <position position="136"/>
    </location>
    <ligand>
        <name>substrate</name>
    </ligand>
</feature>
<keyword evidence="11 15" id="KW-0520">NAD</keyword>
<dbReference type="RefSeq" id="WP_172355354.1">
    <property type="nucleotide sequence ID" value="NZ_CP053661.1"/>
</dbReference>
<comment type="cofactor">
    <cofactor evidence="2">
        <name>Mn(2+)</name>
        <dbReference type="ChEBI" id="CHEBI:29035"/>
    </cofactor>
</comment>
<keyword evidence="13 15" id="KW-0100">Branched-chain amino acid biosynthesis</keyword>
<feature type="binding site" evidence="15">
    <location>
        <position position="226"/>
    </location>
    <ligand>
        <name>Mg(2+)</name>
        <dbReference type="ChEBI" id="CHEBI:18420"/>
    </ligand>
</feature>
<keyword evidence="15" id="KW-0963">Cytoplasm</keyword>
<dbReference type="InterPro" id="IPR004429">
    <property type="entry name" value="Isopropylmalate_DH"/>
</dbReference>
<evidence type="ECO:0000313" key="19">
    <source>
        <dbReference type="Proteomes" id="UP000505210"/>
    </source>
</evidence>
<dbReference type="GO" id="GO:0051287">
    <property type="term" value="F:NAD binding"/>
    <property type="evidence" value="ECO:0007669"/>
    <property type="project" value="InterPro"/>
</dbReference>
<evidence type="ECO:0000313" key="18">
    <source>
        <dbReference type="EMBL" id="QKD82502.1"/>
    </source>
</evidence>
<accession>A0A6M8B8N3</accession>
<comment type="catalytic activity">
    <reaction evidence="1 15 16">
        <text>(2R,3S)-3-isopropylmalate + NAD(+) = 4-methyl-2-oxopentanoate + CO2 + NADH</text>
        <dbReference type="Rhea" id="RHEA:32271"/>
        <dbReference type="ChEBI" id="CHEBI:16526"/>
        <dbReference type="ChEBI" id="CHEBI:17865"/>
        <dbReference type="ChEBI" id="CHEBI:35121"/>
        <dbReference type="ChEBI" id="CHEBI:57540"/>
        <dbReference type="ChEBI" id="CHEBI:57945"/>
        <dbReference type="EC" id="1.1.1.85"/>
    </reaction>
</comment>
<dbReference type="Gene3D" id="3.40.718.10">
    <property type="entry name" value="Isopropylmalate Dehydrogenase"/>
    <property type="match status" value="1"/>
</dbReference>
<keyword evidence="7 15" id="KW-0028">Amino-acid biosynthesis</keyword>
<evidence type="ECO:0000256" key="10">
    <source>
        <dbReference type="ARBA" id="ARBA00023002"/>
    </source>
</evidence>
<evidence type="ECO:0000256" key="5">
    <source>
        <dbReference type="ARBA" id="ARBA00011738"/>
    </source>
</evidence>
<evidence type="ECO:0000256" key="14">
    <source>
        <dbReference type="ARBA" id="ARBA00023577"/>
    </source>
</evidence>
<evidence type="ECO:0000256" key="13">
    <source>
        <dbReference type="ARBA" id="ARBA00023304"/>
    </source>
</evidence>
<feature type="binding site" evidence="15">
    <location>
        <position position="98"/>
    </location>
    <ligand>
        <name>substrate</name>
    </ligand>
</feature>
<comment type="function">
    <text evidence="14 15 16">Catalyzes the oxidation of 3-carboxy-2-hydroxy-4-methylpentanoate (3-isopropylmalate) to 3-carboxy-4-methyl-2-oxopentanoate. The product decarboxylates to 4-methyl-2 oxopentanoate.</text>
</comment>
<evidence type="ECO:0000256" key="15">
    <source>
        <dbReference type="HAMAP-Rule" id="MF_01033"/>
    </source>
</evidence>
<evidence type="ECO:0000256" key="16">
    <source>
        <dbReference type="RuleBase" id="RU004445"/>
    </source>
</evidence>
<feature type="binding site" evidence="15">
    <location>
        <position position="250"/>
    </location>
    <ligand>
        <name>Mg(2+)</name>
        <dbReference type="ChEBI" id="CHEBI:18420"/>
    </ligand>
</feature>
<keyword evidence="9 15" id="KW-0460">Magnesium</keyword>
<sequence>MTQTYRITLLPGDGIGPEIIAVAVDLLKKVGQQHDLRFEFQEALLGGAAIDATGSPLPADTLELCKNSDAVLLAAIGGYQWDTLPNDQRPERGLLGLRAGLELFANLRPASILPQLVDASSLKREVVDGVDIMVVRELTGGIYFGQPRGIFTSETGERRGVNTMVYTESEVERIGRVAFEAARKRRKKLCSVDKSNVLEVSQLWRDTITKLAADYPDVELTHMYVDNAAMQLLRNPKQFDTIVTGNLFGDILSDAAAMLTGSIGMLPSASLGSSGPGLFEPVHGSAPDIAGQDKANPLAQVLSAAMMLRYGLNEPQAGDRLEQAVLKVLDQGYRTGDIMSDGMTLVGCKAMGEALLAALED</sequence>
<reference evidence="18 19" key="1">
    <citation type="submission" date="2020-05" db="EMBL/GenBank/DDBJ databases">
        <title>Complete genome sequence of of a novel Thermoleptolyngbya strain isolated from hot springs of Ganzi, Sichuan China.</title>
        <authorList>
            <person name="Tang J."/>
            <person name="Daroch M."/>
            <person name="Li L."/>
            <person name="Waleron K."/>
            <person name="Waleron M."/>
            <person name="Waleron M."/>
        </authorList>
    </citation>
    <scope>NUCLEOTIDE SEQUENCE [LARGE SCALE GENOMIC DNA]</scope>
    <source>
        <strain evidence="18 19">PKUAC-SCTA183</strain>
    </source>
</reference>
<evidence type="ECO:0000256" key="7">
    <source>
        <dbReference type="ARBA" id="ARBA00022605"/>
    </source>
</evidence>
<feature type="binding site" evidence="15">
    <location>
        <position position="108"/>
    </location>
    <ligand>
        <name>substrate</name>
    </ligand>
</feature>
<dbReference type="NCBIfam" id="TIGR00169">
    <property type="entry name" value="leuB"/>
    <property type="match status" value="1"/>
</dbReference>
<feature type="site" description="Important for catalysis" evidence="15">
    <location>
        <position position="194"/>
    </location>
</feature>
<keyword evidence="19" id="KW-1185">Reference proteome</keyword>
<dbReference type="GO" id="GO:0000287">
    <property type="term" value="F:magnesium ion binding"/>
    <property type="evidence" value="ECO:0007669"/>
    <property type="project" value="InterPro"/>
</dbReference>
<feature type="binding site" evidence="15">
    <location>
        <begin position="78"/>
        <end position="91"/>
    </location>
    <ligand>
        <name>NAD(+)</name>
        <dbReference type="ChEBI" id="CHEBI:57540"/>
    </ligand>
</feature>
<evidence type="ECO:0000256" key="11">
    <source>
        <dbReference type="ARBA" id="ARBA00023027"/>
    </source>
</evidence>
<keyword evidence="12 15" id="KW-0464">Manganese</keyword>
<evidence type="ECO:0000256" key="12">
    <source>
        <dbReference type="ARBA" id="ARBA00023211"/>
    </source>
</evidence>
<feature type="domain" description="Isopropylmalate dehydrogenase-like" evidence="17">
    <location>
        <begin position="6"/>
        <end position="355"/>
    </location>
</feature>
<feature type="binding site" evidence="15">
    <location>
        <position position="226"/>
    </location>
    <ligand>
        <name>substrate</name>
    </ligand>
</feature>
<comment type="subunit">
    <text evidence="5 15 16">Homodimer.</text>
</comment>
<evidence type="ECO:0000259" key="17">
    <source>
        <dbReference type="SMART" id="SM01329"/>
    </source>
</evidence>
<comment type="cofactor">
    <cofactor evidence="15 16">
        <name>Mg(2+)</name>
        <dbReference type="ChEBI" id="CHEBI:18420"/>
    </cofactor>
    <cofactor evidence="15 16">
        <name>Mn(2+)</name>
        <dbReference type="ChEBI" id="CHEBI:29035"/>
    </cofactor>
    <text evidence="15 16">Binds 1 Mg(2+) or Mn(2+) ion per subunit.</text>
</comment>
<evidence type="ECO:0000256" key="4">
    <source>
        <dbReference type="ARBA" id="ARBA00008319"/>
    </source>
</evidence>
<dbReference type="InterPro" id="IPR019818">
    <property type="entry name" value="IsoCit/isopropylmalate_DH_CS"/>
</dbReference>
<feature type="binding site" evidence="15">
    <location>
        <position position="254"/>
    </location>
    <ligand>
        <name>Mg(2+)</name>
        <dbReference type="ChEBI" id="CHEBI:18420"/>
    </ligand>
</feature>
<evidence type="ECO:0000256" key="9">
    <source>
        <dbReference type="ARBA" id="ARBA00022842"/>
    </source>
</evidence>
<dbReference type="PANTHER" id="PTHR42979">
    <property type="entry name" value="3-ISOPROPYLMALATE DEHYDROGENASE"/>
    <property type="match status" value="1"/>
</dbReference>
<dbReference type="Pfam" id="PF00180">
    <property type="entry name" value="Iso_dh"/>
    <property type="match status" value="1"/>
</dbReference>
<dbReference type="EMBL" id="CP053661">
    <property type="protein sequence ID" value="QKD82502.1"/>
    <property type="molecule type" value="Genomic_DNA"/>
</dbReference>
<comment type="similarity">
    <text evidence="4 15">Belongs to the isocitrate and isopropylmalate dehydrogenases family. LeuB type 1 subfamily.</text>
</comment>
<dbReference type="EC" id="1.1.1.85" evidence="15"/>
<dbReference type="PROSITE" id="PS00470">
    <property type="entry name" value="IDH_IMDH"/>
    <property type="match status" value="1"/>
</dbReference>
<dbReference type="SUPFAM" id="SSF53659">
    <property type="entry name" value="Isocitrate/Isopropylmalate dehydrogenase-like"/>
    <property type="match status" value="1"/>
</dbReference>
<organism evidence="18 19">
    <name type="scientific">Thermoleptolyngbya sichuanensis A183</name>
    <dbReference type="NCBI Taxonomy" id="2737172"/>
    <lineage>
        <taxon>Bacteria</taxon>
        <taxon>Bacillati</taxon>
        <taxon>Cyanobacteriota</taxon>
        <taxon>Cyanophyceae</taxon>
        <taxon>Oculatellales</taxon>
        <taxon>Oculatellaceae</taxon>
        <taxon>Thermoleptolyngbya</taxon>
        <taxon>Thermoleptolyngbya sichuanensis</taxon>
    </lineage>
</organism>
<keyword evidence="8 15" id="KW-0479">Metal-binding</keyword>
<dbReference type="KEGG" id="theu:HPC62_10210"/>
<dbReference type="Proteomes" id="UP000505210">
    <property type="component" value="Chromosome"/>
</dbReference>
<dbReference type="PANTHER" id="PTHR42979:SF1">
    <property type="entry name" value="3-ISOPROPYLMALATE DEHYDROGENASE"/>
    <property type="match status" value="1"/>
</dbReference>
<keyword evidence="10 15" id="KW-0560">Oxidoreductase</keyword>
<dbReference type="HAMAP" id="MF_01033">
    <property type="entry name" value="LeuB_type1"/>
    <property type="match status" value="1"/>
</dbReference>
<gene>
    <name evidence="15 18" type="primary">leuB</name>
    <name evidence="18" type="ORF">HPC62_10210</name>
</gene>
<dbReference type="SMART" id="SM01329">
    <property type="entry name" value="Iso_dh"/>
    <property type="match status" value="1"/>
</dbReference>
<evidence type="ECO:0000256" key="2">
    <source>
        <dbReference type="ARBA" id="ARBA00001936"/>
    </source>
</evidence>
<dbReference type="InterPro" id="IPR024084">
    <property type="entry name" value="IsoPropMal-DH-like_dom"/>
</dbReference>
<comment type="pathway">
    <text evidence="3 15 16">Amino-acid biosynthesis; L-leucine biosynthesis; L-leucine from 3-methyl-2-oxobutanoate: step 3/4.</text>
</comment>
<evidence type="ECO:0000256" key="6">
    <source>
        <dbReference type="ARBA" id="ARBA00022430"/>
    </source>
</evidence>
<dbReference type="FunFam" id="3.40.718.10:FF:000004">
    <property type="entry name" value="3-isopropylmalate dehydrogenase"/>
    <property type="match status" value="1"/>
</dbReference>
<keyword evidence="6 15" id="KW-0432">Leucine biosynthesis</keyword>
<comment type="subcellular location">
    <subcellularLocation>
        <location evidence="15">Cytoplasm</location>
    </subcellularLocation>
</comment>
<proteinExistence type="inferred from homology"/>
<dbReference type="AlphaFoldDB" id="A0A6M8B8N3"/>
<dbReference type="UniPathway" id="UPA00048">
    <property type="reaction ID" value="UER00072"/>
</dbReference>